<dbReference type="GO" id="GO:0005524">
    <property type="term" value="F:ATP binding"/>
    <property type="evidence" value="ECO:0007669"/>
    <property type="project" value="UniProtKB-KW"/>
</dbReference>
<dbReference type="EMBL" id="JAUOQO010000001">
    <property type="protein sequence ID" value="MDO6572864.1"/>
    <property type="molecule type" value="Genomic_DNA"/>
</dbReference>
<dbReference type="Gene3D" id="3.30.930.10">
    <property type="entry name" value="Bira Bifunctional Protein, Domain 2"/>
    <property type="match status" value="1"/>
</dbReference>
<dbReference type="SUPFAM" id="SSF82649">
    <property type="entry name" value="SufE/NifU"/>
    <property type="match status" value="1"/>
</dbReference>
<dbReference type="RefSeq" id="WP_070452902.1">
    <property type="nucleotide sequence ID" value="NZ_JAUOQO010000001.1"/>
</dbReference>
<dbReference type="GO" id="GO:0009249">
    <property type="term" value="P:protein lipoylation"/>
    <property type="evidence" value="ECO:0007669"/>
    <property type="project" value="InterPro"/>
</dbReference>
<organism evidence="9 10">
    <name type="scientific">Staphylococcus pasteuri_A</name>
    <dbReference type="NCBI Taxonomy" id="3062664"/>
    <lineage>
        <taxon>Bacteria</taxon>
        <taxon>Bacillati</taxon>
        <taxon>Bacillota</taxon>
        <taxon>Bacilli</taxon>
        <taxon>Bacillales</taxon>
        <taxon>Staphylococcaceae</taxon>
        <taxon>Staphylococcus</taxon>
    </lineage>
</organism>
<keyword evidence="6" id="KW-0067">ATP-binding</keyword>
<evidence type="ECO:0000256" key="7">
    <source>
        <dbReference type="ARBA" id="ARBA00048037"/>
    </source>
</evidence>
<feature type="domain" description="BPL/LPL catalytic" evidence="8">
    <location>
        <begin position="31"/>
        <end position="222"/>
    </location>
</feature>
<evidence type="ECO:0000256" key="1">
    <source>
        <dbReference type="ARBA" id="ARBA00005085"/>
    </source>
</evidence>
<dbReference type="Pfam" id="PF10437">
    <property type="entry name" value="Lip_prot_lig_C"/>
    <property type="match status" value="1"/>
</dbReference>
<dbReference type="EC" id="6.3.1.20" evidence="3"/>
<evidence type="ECO:0000256" key="4">
    <source>
        <dbReference type="ARBA" id="ARBA00022598"/>
    </source>
</evidence>
<evidence type="ECO:0000256" key="3">
    <source>
        <dbReference type="ARBA" id="ARBA00012367"/>
    </source>
</evidence>
<dbReference type="InterPro" id="IPR004143">
    <property type="entry name" value="BPL_LPL_catalytic"/>
</dbReference>
<accession>A0AAW7YMV4</accession>
<keyword evidence="4 9" id="KW-0436">Ligase</keyword>
<comment type="catalytic activity">
    <reaction evidence="7">
        <text>L-lysyl-[lipoyl-carrier protein] + (R)-lipoate + ATP = N(6)-[(R)-lipoyl]-L-lysyl-[lipoyl-carrier protein] + AMP + diphosphate + H(+)</text>
        <dbReference type="Rhea" id="RHEA:49288"/>
        <dbReference type="Rhea" id="RHEA-COMP:10500"/>
        <dbReference type="Rhea" id="RHEA-COMP:10502"/>
        <dbReference type="ChEBI" id="CHEBI:15378"/>
        <dbReference type="ChEBI" id="CHEBI:29969"/>
        <dbReference type="ChEBI" id="CHEBI:30616"/>
        <dbReference type="ChEBI" id="CHEBI:33019"/>
        <dbReference type="ChEBI" id="CHEBI:83088"/>
        <dbReference type="ChEBI" id="CHEBI:83099"/>
        <dbReference type="ChEBI" id="CHEBI:456215"/>
        <dbReference type="EC" id="6.3.1.20"/>
    </reaction>
</comment>
<keyword evidence="10" id="KW-1185">Reference proteome</keyword>
<dbReference type="PANTHER" id="PTHR12561">
    <property type="entry name" value="LIPOATE-PROTEIN LIGASE"/>
    <property type="match status" value="1"/>
</dbReference>
<dbReference type="GO" id="GO:0017118">
    <property type="term" value="F:lipoyltransferase activity"/>
    <property type="evidence" value="ECO:0007669"/>
    <property type="project" value="TreeGrafter"/>
</dbReference>
<keyword evidence="5" id="KW-0547">Nucleotide-binding</keyword>
<name>A0AAW7YMV4_9STAP</name>
<evidence type="ECO:0000313" key="10">
    <source>
        <dbReference type="Proteomes" id="UP001170310"/>
    </source>
</evidence>
<dbReference type="CDD" id="cd16443">
    <property type="entry name" value="LplA"/>
    <property type="match status" value="1"/>
</dbReference>
<dbReference type="GO" id="GO:0005737">
    <property type="term" value="C:cytoplasm"/>
    <property type="evidence" value="ECO:0007669"/>
    <property type="project" value="TreeGrafter"/>
</dbReference>
<dbReference type="Gene3D" id="3.30.390.50">
    <property type="entry name" value="CO dehydrogenase flavoprotein, C-terminal domain"/>
    <property type="match status" value="1"/>
</dbReference>
<evidence type="ECO:0000256" key="2">
    <source>
        <dbReference type="ARBA" id="ARBA00005124"/>
    </source>
</evidence>
<dbReference type="PROSITE" id="PS51733">
    <property type="entry name" value="BPL_LPL_CATALYTIC"/>
    <property type="match status" value="1"/>
</dbReference>
<dbReference type="FunFam" id="3.30.930.10:FF:000072">
    <property type="entry name" value="Lipoate--protein ligase"/>
    <property type="match status" value="1"/>
</dbReference>
<comment type="caution">
    <text evidence="9">The sequence shown here is derived from an EMBL/GenBank/DDBJ whole genome shotgun (WGS) entry which is preliminary data.</text>
</comment>
<dbReference type="GeneID" id="72469249"/>
<evidence type="ECO:0000256" key="6">
    <source>
        <dbReference type="ARBA" id="ARBA00022840"/>
    </source>
</evidence>
<dbReference type="PANTHER" id="PTHR12561:SF3">
    <property type="entry name" value="LIPOYLTRANSFERASE 1, MITOCHONDRIAL"/>
    <property type="match status" value="1"/>
</dbReference>
<evidence type="ECO:0000313" key="9">
    <source>
        <dbReference type="EMBL" id="MDO6572864.1"/>
    </source>
</evidence>
<evidence type="ECO:0000259" key="8">
    <source>
        <dbReference type="PROSITE" id="PS51733"/>
    </source>
</evidence>
<dbReference type="SUPFAM" id="SSF55681">
    <property type="entry name" value="Class II aaRS and biotin synthetases"/>
    <property type="match status" value="1"/>
</dbReference>
<comment type="pathway">
    <text evidence="2">Protein modification; protein lipoylation via exogenous pathway; protein N(6)-(lipoyl)lysine from lipoate: step 1/2.</text>
</comment>
<dbReference type="InterPro" id="IPR019491">
    <property type="entry name" value="Lipoate_protein_ligase_C"/>
</dbReference>
<dbReference type="InterPro" id="IPR045864">
    <property type="entry name" value="aa-tRNA-synth_II/BPL/LPL"/>
</dbReference>
<gene>
    <name evidence="9" type="ORF">Q4528_01690</name>
</gene>
<comment type="pathway">
    <text evidence="1">Protein modification; protein lipoylation via exogenous pathway; protein N(6)-(lipoyl)lysine from lipoate: step 2/2.</text>
</comment>
<protein>
    <recommendedName>
        <fullName evidence="3">lipoate--protein ligase</fullName>
        <ecNumber evidence="3">6.3.1.20</ecNumber>
    </recommendedName>
</protein>
<proteinExistence type="predicted"/>
<sequence>MYLIEPIRNGEYIADGAVNLAMQVYVNQNIFLDEDILLPYYCKPKIEIGRFQNTAVELNQDYVDDNNIKVVRRDTGGGAVYVDEGAVNVCCILEQDTSIYGDFQRFYRPAIEALHNLGATDVIQSGRNDLALNGKKVSGAAMTVINKRIYGGYSLLLDVDYEAMVKSLNPNRKKIESKGIQSVRARVGNIRDSLSPEYQNITIQDFKDLIITQLMGIDDIKDAKRYELTDEDWAGIDQLVAEKYDNWEWNYGRSPRYEYNRNDRFACGTIDISLSIAGNRIEGCSIFGDFFGQGDIKDVEDQLIGTRMVKSDLLDCLNNIDLNFYFGKVTAEELVTLILS</sequence>
<reference evidence="9" key="1">
    <citation type="submission" date="2023-07" db="EMBL/GenBank/DDBJ databases">
        <title>Genome content predicts the carbon catabolic preferences of heterotrophic bacteria.</title>
        <authorList>
            <person name="Gralka M."/>
        </authorList>
    </citation>
    <scope>NUCLEOTIDE SEQUENCE</scope>
    <source>
        <strain evidence="9">E2R20</strain>
    </source>
</reference>
<evidence type="ECO:0000256" key="5">
    <source>
        <dbReference type="ARBA" id="ARBA00022741"/>
    </source>
</evidence>
<dbReference type="AlphaFoldDB" id="A0AAW7YMV4"/>
<dbReference type="GO" id="GO:0016979">
    <property type="term" value="F:lipoate-protein ligase activity"/>
    <property type="evidence" value="ECO:0007669"/>
    <property type="project" value="UniProtKB-EC"/>
</dbReference>
<dbReference type="Pfam" id="PF21948">
    <property type="entry name" value="LplA-B_cat"/>
    <property type="match status" value="1"/>
</dbReference>
<dbReference type="NCBIfam" id="TIGR00545">
    <property type="entry name" value="lipoyltrans"/>
    <property type="match status" value="1"/>
</dbReference>
<dbReference type="Proteomes" id="UP001170310">
    <property type="component" value="Unassembled WGS sequence"/>
</dbReference>
<dbReference type="InterPro" id="IPR004562">
    <property type="entry name" value="LipoylTrfase_LipoateP_Ligase"/>
</dbReference>